<feature type="signal peptide" evidence="2">
    <location>
        <begin position="1"/>
        <end position="19"/>
    </location>
</feature>
<accession>A0A3M9YGS6</accession>
<keyword evidence="2" id="KW-0732">Signal</keyword>
<comment type="caution">
    <text evidence="3">The sequence shown here is derived from an EMBL/GenBank/DDBJ whole genome shotgun (WGS) entry which is preliminary data.</text>
</comment>
<evidence type="ECO:0000313" key="4">
    <source>
        <dbReference type="Proteomes" id="UP000267145"/>
    </source>
</evidence>
<dbReference type="GO" id="GO:0051118">
    <property type="term" value="F:glucan endo-1,3-alpha-glucosidase activity"/>
    <property type="evidence" value="ECO:0007669"/>
    <property type="project" value="InterPro"/>
</dbReference>
<sequence length="994" mass="106095">MGLFRVWAAVLLCALQVQAKAAFAHFMVSNAVNYTESDWANEIRLAQEAHIDAFALNMAYNQGEAPQLKDAFSAASATSFQLFFSFDYAGNGPWPKDDVIRILEQYGSHGSHYKYKGKAFVSTFEGPKQASDWTEIKSRTSCFFVPDWSSLGAKAAMEAADGVADGLFSCAAWPWGDRDMDTYVDASYAQYLNGKPYMMPVSPWFYTNLPGFDKNWLWRGDDLWFDRWQQVLYVQPEWIQIISWNDFGECHHVGPIVDKALGALNKGRAPFDFVSGLPHDAWRKTLPLSIDMYVKNTTTITEEGVTFWYRKQPIAACGTGQTSGNTASQLQVEFSPLKVVQDRVFYTAILTSRADVAVSIGGASQVGNWSDQPEGGIGLYHGSVPFNGIGQVSISITRNGAAIASGSGIAITNQCETGGLANWNAWVGYAKGPSGLSKTPLSMDDRVCVEGNGLGGFAGLCQFTCELGYCPLGACYCTKMGEQRKYPESKNVLGYPAPGGDANYSGLCAFAFSPFSPPACIHGVGPPGWEGLCDYACNFGFCPIGICTCDKQGALNQPPATIDNSWVRSTSTVTVLVITYPPITTTLIPVYNINITATSVNGIDYTITPSIFPSQTITIGPPPGVDETAMTLVVTSTPTGSTTWPPLSDKDLHSKVRHSSAGPPAPICAGSGCGVGCTAMCNSCGLLGCGGCIFDCGTCLSPFGCGGIDITGGGCVGPACPAAVCVGGGCEPDAECEKPKTASACTASCSVTLPSAGARTFTTECYTTRCTERTACNAVATTTTTRTTSGCPTLSAYQPWWTDDNQAVFAPGEDGWGGFLAATGTYLDPALNTIPIDYESGTDDEDGDGGGGDPTPTPEPEPEPKTTPASGREGYGGVFFMVYWEVGGKGQYRGYSLWSKTLSINNPDICTWEKDPLTLTWKDYPGDPIMPPGTIQGVTLFQDTCTYSKRTLTCGKYKDATCENLTGSFGSPTQTGKCSSASWGSIMVCHWFNY</sequence>
<evidence type="ECO:0000256" key="1">
    <source>
        <dbReference type="SAM" id="MobiDB-lite"/>
    </source>
</evidence>
<gene>
    <name evidence="3" type="ORF">D7B24_001492</name>
</gene>
<evidence type="ECO:0008006" key="5">
    <source>
        <dbReference type="Google" id="ProtNLM"/>
    </source>
</evidence>
<protein>
    <recommendedName>
        <fullName evidence="5">Mutanase</fullName>
    </recommendedName>
</protein>
<name>A0A3M9YGS6_9PEZI</name>
<dbReference type="Proteomes" id="UP000267145">
    <property type="component" value="Unassembled WGS sequence"/>
</dbReference>
<organism evidence="3 4">
    <name type="scientific">Verticillium nonalfalfae</name>
    <dbReference type="NCBI Taxonomy" id="1051616"/>
    <lineage>
        <taxon>Eukaryota</taxon>
        <taxon>Fungi</taxon>
        <taxon>Dikarya</taxon>
        <taxon>Ascomycota</taxon>
        <taxon>Pezizomycotina</taxon>
        <taxon>Sordariomycetes</taxon>
        <taxon>Hypocreomycetidae</taxon>
        <taxon>Glomerellales</taxon>
        <taxon>Plectosphaerellaceae</taxon>
        <taxon>Verticillium</taxon>
    </lineage>
</organism>
<dbReference type="GeneID" id="39605181"/>
<dbReference type="InterPro" id="IPR005197">
    <property type="entry name" value="Glyco_hydro_71"/>
</dbReference>
<reference evidence="3 4" key="1">
    <citation type="submission" date="2018-10" db="EMBL/GenBank/DDBJ databases">
        <title>Genome sequence of Verticillium nonalfalfae VnAa140.</title>
        <authorList>
            <person name="Stajich J.E."/>
            <person name="Kasson M.T."/>
        </authorList>
    </citation>
    <scope>NUCLEOTIDE SEQUENCE [LARGE SCALE GENOMIC DNA]</scope>
    <source>
        <strain evidence="3 4">VnAa140</strain>
    </source>
</reference>
<evidence type="ECO:0000256" key="2">
    <source>
        <dbReference type="SAM" id="SignalP"/>
    </source>
</evidence>
<evidence type="ECO:0000313" key="3">
    <source>
        <dbReference type="EMBL" id="RNJ59767.1"/>
    </source>
</evidence>
<dbReference type="EMBL" id="RBVV01000013">
    <property type="protein sequence ID" value="RNJ59767.1"/>
    <property type="molecule type" value="Genomic_DNA"/>
</dbReference>
<dbReference type="CDD" id="cd11577">
    <property type="entry name" value="GH71"/>
    <property type="match status" value="1"/>
</dbReference>
<feature type="region of interest" description="Disordered" evidence="1">
    <location>
        <begin position="833"/>
        <end position="872"/>
    </location>
</feature>
<dbReference type="InterPro" id="IPR051130">
    <property type="entry name" value="Mito_struct-func_regulator"/>
</dbReference>
<dbReference type="PANTHER" id="PTHR43173:SF33">
    <property type="entry name" value="ASCUS WALL ENDO-1,3-ALPHA-GLUCANASE-RELATED"/>
    <property type="match status" value="1"/>
</dbReference>
<dbReference type="Gene3D" id="3.20.20.80">
    <property type="entry name" value="Glycosidases"/>
    <property type="match status" value="1"/>
</dbReference>
<dbReference type="AlphaFoldDB" id="A0A3M9YGS6"/>
<proteinExistence type="predicted"/>
<dbReference type="STRING" id="1051616.A0A3M9YGS6"/>
<keyword evidence="4" id="KW-1185">Reference proteome</keyword>
<dbReference type="RefSeq" id="XP_028497925.1">
    <property type="nucleotide sequence ID" value="XM_028635723.1"/>
</dbReference>
<dbReference type="PANTHER" id="PTHR43173">
    <property type="entry name" value="ABC1 FAMILY PROTEIN"/>
    <property type="match status" value="1"/>
</dbReference>
<dbReference type="Pfam" id="PF03659">
    <property type="entry name" value="Glyco_hydro_71"/>
    <property type="match status" value="1"/>
</dbReference>
<feature type="chain" id="PRO_5018162953" description="Mutanase" evidence="2">
    <location>
        <begin position="20"/>
        <end position="994"/>
    </location>
</feature>